<comment type="function">
    <text evidence="2">May mediate accelerated ATP-independent bidirectional transbilayer migration of phospholipids upon binding calcium ions that results in a loss of phospholipid asymmetry in the plasma membrane.</text>
</comment>
<evidence type="ECO:0000256" key="2">
    <source>
        <dbReference type="RuleBase" id="RU363116"/>
    </source>
</evidence>
<comment type="similarity">
    <text evidence="1 2">Belongs to the phospholipid scramblase family.</text>
</comment>
<accession>A0ABM0GXF2</accession>
<keyword evidence="2" id="KW-0564">Palmitate</keyword>
<dbReference type="PANTHER" id="PTHR23248:SF63">
    <property type="entry name" value="PHOSPHOLIPID SCRAMBLASE"/>
    <property type="match status" value="1"/>
</dbReference>
<dbReference type="RefSeq" id="XP_002739472.2">
    <property type="nucleotide sequence ID" value="XM_002739426.2"/>
</dbReference>
<sequence>MHGKFTAVSTFTESELCQRQCCGPARGFTMHIVDNNQTEILRCVREFKCCAGCCWCANIDHCAFEIAIEAPVGVPIGYVRQRQYCWVAEFDIMDANHETVLRLKGPCCICTGPCCTWDQEFTLFSKDMTTELGKVSKQWSGIAREMFTNANNFSITFPMDLDVKTKATLLGACFLIDFMYFENKNQ</sequence>
<dbReference type="PANTHER" id="PTHR23248">
    <property type="entry name" value="PHOSPHOLIPID SCRAMBLASE-RELATED"/>
    <property type="match status" value="1"/>
</dbReference>
<protein>
    <recommendedName>
        <fullName evidence="2">Phospholipid scramblase</fullName>
    </recommendedName>
</protein>
<keyword evidence="3" id="KW-1185">Reference proteome</keyword>
<dbReference type="Proteomes" id="UP000694865">
    <property type="component" value="Unplaced"/>
</dbReference>
<name>A0ABM0GXF2_SACKO</name>
<evidence type="ECO:0000256" key="1">
    <source>
        <dbReference type="ARBA" id="ARBA00005350"/>
    </source>
</evidence>
<evidence type="ECO:0000313" key="4">
    <source>
        <dbReference type="RefSeq" id="XP_002739472.2"/>
    </source>
</evidence>
<gene>
    <name evidence="4" type="primary">LOC100377797</name>
</gene>
<comment type="cofactor">
    <cofactor evidence="2">
        <name>Ca(2+)</name>
        <dbReference type="ChEBI" id="CHEBI:29108"/>
    </cofactor>
</comment>
<dbReference type="Pfam" id="PF03803">
    <property type="entry name" value="Scramblase"/>
    <property type="match status" value="1"/>
</dbReference>
<dbReference type="InterPro" id="IPR005552">
    <property type="entry name" value="Scramblase"/>
</dbReference>
<dbReference type="GeneID" id="100377797"/>
<keyword evidence="2" id="KW-0106">Calcium</keyword>
<evidence type="ECO:0000313" key="3">
    <source>
        <dbReference type="Proteomes" id="UP000694865"/>
    </source>
</evidence>
<proteinExistence type="inferred from homology"/>
<organism evidence="3 4">
    <name type="scientific">Saccoglossus kowalevskii</name>
    <name type="common">Acorn worm</name>
    <dbReference type="NCBI Taxonomy" id="10224"/>
    <lineage>
        <taxon>Eukaryota</taxon>
        <taxon>Metazoa</taxon>
        <taxon>Hemichordata</taxon>
        <taxon>Enteropneusta</taxon>
        <taxon>Harrimaniidae</taxon>
        <taxon>Saccoglossus</taxon>
    </lineage>
</organism>
<reference evidence="4" key="1">
    <citation type="submission" date="2025-08" db="UniProtKB">
        <authorList>
            <consortium name="RefSeq"/>
        </authorList>
    </citation>
    <scope>IDENTIFICATION</scope>
    <source>
        <tissue evidence="4">Testes</tissue>
    </source>
</reference>
<keyword evidence="2" id="KW-0449">Lipoprotein</keyword>